<evidence type="ECO:0000313" key="8">
    <source>
        <dbReference type="Proteomes" id="UP000683417"/>
    </source>
</evidence>
<dbReference type="GO" id="GO:0005741">
    <property type="term" value="C:mitochondrial outer membrane"/>
    <property type="evidence" value="ECO:0007669"/>
    <property type="project" value="UniProtKB-SubCell"/>
</dbReference>
<keyword evidence="6" id="KW-0472">Membrane</keyword>
<proteinExistence type="inferred from homology"/>
<evidence type="ECO:0000256" key="3">
    <source>
        <dbReference type="ARBA" id="ARBA00022787"/>
    </source>
</evidence>
<keyword evidence="5" id="KW-0496">Mitochondrion</keyword>
<evidence type="ECO:0000313" key="7">
    <source>
        <dbReference type="EMBL" id="CAD6502512.1"/>
    </source>
</evidence>
<organism evidence="7 8">
    <name type="scientific">Blumeria graminis f. sp. triticale</name>
    <dbReference type="NCBI Taxonomy" id="1689686"/>
    <lineage>
        <taxon>Eukaryota</taxon>
        <taxon>Fungi</taxon>
        <taxon>Dikarya</taxon>
        <taxon>Ascomycota</taxon>
        <taxon>Pezizomycotina</taxon>
        <taxon>Leotiomycetes</taxon>
        <taxon>Erysiphales</taxon>
        <taxon>Erysiphaceae</taxon>
        <taxon>Blumeria</taxon>
    </lineage>
</organism>
<keyword evidence="3" id="KW-1000">Mitochondrion outer membrane</keyword>
<evidence type="ECO:0000256" key="4">
    <source>
        <dbReference type="ARBA" id="ARBA00022946"/>
    </source>
</evidence>
<keyword evidence="4" id="KW-0809">Transit peptide</keyword>
<evidence type="ECO:0000256" key="2">
    <source>
        <dbReference type="ARBA" id="ARBA00006617"/>
    </source>
</evidence>
<dbReference type="AlphaFoldDB" id="A0A9W4D235"/>
<dbReference type="PANTHER" id="PTHR14097:SF7">
    <property type="entry name" value="OXIDOREDUCTASE HTATIP2"/>
    <property type="match status" value="1"/>
</dbReference>
<evidence type="ECO:0000256" key="1">
    <source>
        <dbReference type="ARBA" id="ARBA00004450"/>
    </source>
</evidence>
<dbReference type="GO" id="GO:0051170">
    <property type="term" value="P:import into nucleus"/>
    <property type="evidence" value="ECO:0007669"/>
    <property type="project" value="TreeGrafter"/>
</dbReference>
<dbReference type="PANTHER" id="PTHR14097">
    <property type="entry name" value="OXIDOREDUCTASE HTATIP2"/>
    <property type="match status" value="1"/>
</dbReference>
<dbReference type="InterPro" id="IPR014843">
    <property type="entry name" value="Him1/Fmp52"/>
</dbReference>
<dbReference type="Proteomes" id="UP000683417">
    <property type="component" value="Unassembled WGS sequence"/>
</dbReference>
<sequence>MIHNLDSDFESLLSHNWHPEFVFFDPGMMTVAGIVGSTGLVGSRILAILNENPSITKIHSLSRRPPLAPKTASTNSLAETKLNSLTLADSSEWPLELSTVTPTPTIFFSALGTTKAAAGSVAIQRQIDYELNLSLAKSAKEIDAKVYVLISSAGANSKSLLPYPKMKGELEDAVQKLGFKTVVILRPGLLLGDRAESRPAEWAVRKFAGIVGLLGQGATDFWAQDAAVVAQAAVSAGLTALKEDKGSTWELTQADIVKMGRHEEQNK</sequence>
<dbReference type="EMBL" id="CAJHIT010000006">
    <property type="protein sequence ID" value="CAD6502512.1"/>
    <property type="molecule type" value="Genomic_DNA"/>
</dbReference>
<dbReference type="FunFam" id="3.40.50.720:FF:000366">
    <property type="entry name" value="Protein FMP52, mitochondrial"/>
    <property type="match status" value="1"/>
</dbReference>
<gene>
    <name evidence="7" type="ORF">BGTH12_LOCUS3870</name>
</gene>
<name>A0A9W4D235_BLUGR</name>
<reference evidence="7" key="1">
    <citation type="submission" date="2020-10" db="EMBL/GenBank/DDBJ databases">
        <authorList>
            <person name="Muller C M."/>
        </authorList>
    </citation>
    <scope>NUCLEOTIDE SEQUENCE</scope>
    <source>
        <strain evidence="7">THUN-12</strain>
    </source>
</reference>
<comment type="caution">
    <text evidence="7">The sequence shown here is derived from an EMBL/GenBank/DDBJ whole genome shotgun (WGS) entry which is preliminary data.</text>
</comment>
<comment type="subcellular location">
    <subcellularLocation>
        <location evidence="1">Mitochondrion outer membrane</location>
        <topology evidence="1">Peripheral membrane protein</topology>
    </subcellularLocation>
</comment>
<dbReference type="Pfam" id="PF08732">
    <property type="entry name" value="HIM1"/>
    <property type="match status" value="1"/>
</dbReference>
<protein>
    <submittedName>
        <fullName evidence="7">BgTH12-05104</fullName>
    </submittedName>
</protein>
<evidence type="ECO:0000256" key="5">
    <source>
        <dbReference type="ARBA" id="ARBA00023128"/>
    </source>
</evidence>
<comment type="similarity">
    <text evidence="2">Belongs to the FMP52 family.</text>
</comment>
<accession>A0A9W4D235</accession>
<evidence type="ECO:0000256" key="6">
    <source>
        <dbReference type="ARBA" id="ARBA00023136"/>
    </source>
</evidence>